<reference evidence="2 3" key="1">
    <citation type="journal article" date="2023" name="Sci. Data">
        <title>Genome assembly of the Korean intertidal mud-creeper Batillaria attramentaria.</title>
        <authorList>
            <person name="Patra A.K."/>
            <person name="Ho P.T."/>
            <person name="Jun S."/>
            <person name="Lee S.J."/>
            <person name="Kim Y."/>
            <person name="Won Y.J."/>
        </authorList>
    </citation>
    <scope>NUCLEOTIDE SEQUENCE [LARGE SCALE GENOMIC DNA]</scope>
    <source>
        <strain evidence="2">Wonlab-2016</strain>
    </source>
</reference>
<dbReference type="AlphaFoldDB" id="A0ABD0M8C3"/>
<accession>A0ABD0M8C3</accession>
<evidence type="ECO:0000313" key="3">
    <source>
        <dbReference type="Proteomes" id="UP001519460"/>
    </source>
</evidence>
<protein>
    <submittedName>
        <fullName evidence="2">Uncharacterized protein</fullName>
    </submittedName>
</protein>
<dbReference type="Proteomes" id="UP001519460">
    <property type="component" value="Unassembled WGS sequence"/>
</dbReference>
<dbReference type="EMBL" id="JACVVK020000003">
    <property type="protein sequence ID" value="KAK7507748.1"/>
    <property type="molecule type" value="Genomic_DNA"/>
</dbReference>
<comment type="caution">
    <text evidence="2">The sequence shown here is derived from an EMBL/GenBank/DDBJ whole genome shotgun (WGS) entry which is preliminary data.</text>
</comment>
<gene>
    <name evidence="2" type="ORF">BaRGS_00000713</name>
</gene>
<feature type="region of interest" description="Disordered" evidence="1">
    <location>
        <begin position="1"/>
        <end position="25"/>
    </location>
</feature>
<sequence>MADAGGNGEPSSSNAPKSDEKGLENFITNQLSEQRACQNTADNIDEEKMNRFLARALSESRRMNQEVEKSKAKISRLHGELGVDRMTEWQREHAAEVLTPQQAALVNLAEEKN</sequence>
<evidence type="ECO:0000256" key="1">
    <source>
        <dbReference type="SAM" id="MobiDB-lite"/>
    </source>
</evidence>
<name>A0ABD0M8C3_9CAEN</name>
<organism evidence="2 3">
    <name type="scientific">Batillaria attramentaria</name>
    <dbReference type="NCBI Taxonomy" id="370345"/>
    <lineage>
        <taxon>Eukaryota</taxon>
        <taxon>Metazoa</taxon>
        <taxon>Spiralia</taxon>
        <taxon>Lophotrochozoa</taxon>
        <taxon>Mollusca</taxon>
        <taxon>Gastropoda</taxon>
        <taxon>Caenogastropoda</taxon>
        <taxon>Sorbeoconcha</taxon>
        <taxon>Cerithioidea</taxon>
        <taxon>Batillariidae</taxon>
        <taxon>Batillaria</taxon>
    </lineage>
</organism>
<evidence type="ECO:0000313" key="2">
    <source>
        <dbReference type="EMBL" id="KAK7507748.1"/>
    </source>
</evidence>
<keyword evidence="3" id="KW-1185">Reference proteome</keyword>
<proteinExistence type="predicted"/>